<keyword evidence="3" id="KW-1185">Reference proteome</keyword>
<dbReference type="Proteomes" id="UP001368500">
    <property type="component" value="Unassembled WGS sequence"/>
</dbReference>
<gene>
    <name evidence="2" type="ORF">AACH11_22435</name>
</gene>
<proteinExistence type="predicted"/>
<dbReference type="RefSeq" id="WP_341376513.1">
    <property type="nucleotide sequence ID" value="NZ_JBBUTF010000029.1"/>
</dbReference>
<evidence type="ECO:0000256" key="1">
    <source>
        <dbReference type="SAM" id="SignalP"/>
    </source>
</evidence>
<accession>A0ABU9BIJ9</accession>
<evidence type="ECO:0000313" key="2">
    <source>
        <dbReference type="EMBL" id="MEK8028727.1"/>
    </source>
</evidence>
<comment type="caution">
    <text evidence="2">The sequence shown here is derived from an EMBL/GenBank/DDBJ whole genome shotgun (WGS) entry which is preliminary data.</text>
</comment>
<organism evidence="2 3">
    <name type="scientific">Pseudaquabacterium rugosum</name>
    <dbReference type="NCBI Taxonomy" id="2984194"/>
    <lineage>
        <taxon>Bacteria</taxon>
        <taxon>Pseudomonadati</taxon>
        <taxon>Pseudomonadota</taxon>
        <taxon>Betaproteobacteria</taxon>
        <taxon>Burkholderiales</taxon>
        <taxon>Sphaerotilaceae</taxon>
        <taxon>Pseudaquabacterium</taxon>
    </lineage>
</organism>
<protein>
    <submittedName>
        <fullName evidence="2">Uncharacterized protein</fullName>
    </submittedName>
</protein>
<dbReference type="EMBL" id="JBBUTF010000029">
    <property type="protein sequence ID" value="MEK8028727.1"/>
    <property type="molecule type" value="Genomic_DNA"/>
</dbReference>
<sequence length="156" mass="15904">MVHALVRTAVALTLAAGVLLPTWAASSAASSASDSLSTSVGSLSDSIQGSSNSISGDRKVAAGDYRIIDVATVAERPGQLRVTLQAGVAGAAAEPVLLYLPQATADAARLAVGQTVAVSERAYGLAFARADAPAQPFFLVLEDAWFRQLGSHPVTL</sequence>
<name>A0ABU9BIJ9_9BURK</name>
<reference evidence="2 3" key="1">
    <citation type="submission" date="2024-04" db="EMBL/GenBank/DDBJ databases">
        <title>Novel species of the genus Ideonella isolated from streams.</title>
        <authorList>
            <person name="Lu H."/>
        </authorList>
    </citation>
    <scope>NUCLEOTIDE SEQUENCE [LARGE SCALE GENOMIC DNA]</scope>
    <source>
        <strain evidence="2 3">BYS139W</strain>
    </source>
</reference>
<keyword evidence="1" id="KW-0732">Signal</keyword>
<feature type="signal peptide" evidence="1">
    <location>
        <begin position="1"/>
        <end position="24"/>
    </location>
</feature>
<feature type="chain" id="PRO_5045137857" evidence="1">
    <location>
        <begin position="25"/>
        <end position="156"/>
    </location>
</feature>
<evidence type="ECO:0000313" key="3">
    <source>
        <dbReference type="Proteomes" id="UP001368500"/>
    </source>
</evidence>